<proteinExistence type="predicted"/>
<gene>
    <name evidence="1" type="ORF">LPJ66_008992</name>
</gene>
<accession>A0ACC1I522</accession>
<sequence length="353" mass="37843">MADSQCNNPISPLQMPIQPCNGGTLAAASLIAATTLVATSAADAEYSDLFPAKSPDLTTALGNTTTMQNAVSDGMLDTNRLAITARAQDFLSPHLYQSLHFIPDMDNFPPLNNLMSPFQSFGPPQTTQPQPQTQTQLQQYQQQQAQRQAHNDQPQKQQQHHHQQQQLRQIEQVGHSADKKGPFAQASHLFEMSAFDSPAPDTTNSVQHSTSMSVSRITGPGIAGNNHLPGFDPSRPIAPFSFIRPASLAPRDALGVSANSGFDDNIAVASYHGMSYPTLASESMHAPSGVHGPIGHNAGGFMSSPMLSQMSSLPLAENIQMHPQQGSHAHPGGSLMSQMRPYNMVFGMPGMGE</sequence>
<feature type="non-terminal residue" evidence="1">
    <location>
        <position position="353"/>
    </location>
</feature>
<evidence type="ECO:0000313" key="2">
    <source>
        <dbReference type="Proteomes" id="UP001150581"/>
    </source>
</evidence>
<reference evidence="1" key="1">
    <citation type="submission" date="2022-07" db="EMBL/GenBank/DDBJ databases">
        <title>Phylogenomic reconstructions and comparative analyses of Kickxellomycotina fungi.</title>
        <authorList>
            <person name="Reynolds N.K."/>
            <person name="Stajich J.E."/>
            <person name="Barry K."/>
            <person name="Grigoriev I.V."/>
            <person name="Crous P."/>
            <person name="Smith M.E."/>
        </authorList>
    </citation>
    <scope>NUCLEOTIDE SEQUENCE</scope>
    <source>
        <strain evidence="1">Benny 63K</strain>
    </source>
</reference>
<organism evidence="1 2">
    <name type="scientific">Kickxella alabastrina</name>
    <dbReference type="NCBI Taxonomy" id="61397"/>
    <lineage>
        <taxon>Eukaryota</taxon>
        <taxon>Fungi</taxon>
        <taxon>Fungi incertae sedis</taxon>
        <taxon>Zoopagomycota</taxon>
        <taxon>Kickxellomycotina</taxon>
        <taxon>Kickxellomycetes</taxon>
        <taxon>Kickxellales</taxon>
        <taxon>Kickxellaceae</taxon>
        <taxon>Kickxella</taxon>
    </lineage>
</organism>
<keyword evidence="2" id="KW-1185">Reference proteome</keyword>
<protein>
    <submittedName>
        <fullName evidence="1">Uncharacterized protein</fullName>
    </submittedName>
</protein>
<dbReference type="EMBL" id="JANBPG010001935">
    <property type="protein sequence ID" value="KAJ1887676.1"/>
    <property type="molecule type" value="Genomic_DNA"/>
</dbReference>
<evidence type="ECO:0000313" key="1">
    <source>
        <dbReference type="EMBL" id="KAJ1887676.1"/>
    </source>
</evidence>
<name>A0ACC1I522_9FUNG</name>
<comment type="caution">
    <text evidence="1">The sequence shown here is derived from an EMBL/GenBank/DDBJ whole genome shotgun (WGS) entry which is preliminary data.</text>
</comment>
<dbReference type="Proteomes" id="UP001150581">
    <property type="component" value="Unassembled WGS sequence"/>
</dbReference>